<evidence type="ECO:0000259" key="2">
    <source>
        <dbReference type="PROSITE" id="PS50995"/>
    </source>
</evidence>
<dbReference type="InterPro" id="IPR036390">
    <property type="entry name" value="WH_DNA-bd_sf"/>
</dbReference>
<feature type="domain" description="HTH marR-type" evidence="2">
    <location>
        <begin position="35"/>
        <end position="163"/>
    </location>
</feature>
<name>A0A3P4AZ43_9BURK</name>
<protein>
    <submittedName>
        <fullName evidence="3">Multidrug resistance operon repressor</fullName>
    </submittedName>
</protein>
<dbReference type="InterPro" id="IPR039422">
    <property type="entry name" value="MarR/SlyA-like"/>
</dbReference>
<dbReference type="Pfam" id="PF12802">
    <property type="entry name" value="MarR_2"/>
    <property type="match status" value="1"/>
</dbReference>
<accession>A0A3P4AZ43</accession>
<dbReference type="OrthoDB" id="4549026at2"/>
<dbReference type="PANTHER" id="PTHR33164">
    <property type="entry name" value="TRANSCRIPTIONAL REGULATOR, MARR FAMILY"/>
    <property type="match status" value="1"/>
</dbReference>
<evidence type="ECO:0000256" key="1">
    <source>
        <dbReference type="SAM" id="MobiDB-lite"/>
    </source>
</evidence>
<dbReference type="GO" id="GO:0003700">
    <property type="term" value="F:DNA-binding transcription factor activity"/>
    <property type="evidence" value="ECO:0007669"/>
    <property type="project" value="InterPro"/>
</dbReference>
<dbReference type="AlphaFoldDB" id="A0A3P4AZ43"/>
<organism evidence="3 4">
    <name type="scientific">Pigmentiphaga humi</name>
    <dbReference type="NCBI Taxonomy" id="2478468"/>
    <lineage>
        <taxon>Bacteria</taxon>
        <taxon>Pseudomonadati</taxon>
        <taxon>Pseudomonadota</taxon>
        <taxon>Betaproteobacteria</taxon>
        <taxon>Burkholderiales</taxon>
        <taxon>Alcaligenaceae</taxon>
        <taxon>Pigmentiphaga</taxon>
    </lineage>
</organism>
<dbReference type="InterPro" id="IPR000835">
    <property type="entry name" value="HTH_MarR-typ"/>
</dbReference>
<dbReference type="Proteomes" id="UP000277294">
    <property type="component" value="Unassembled WGS sequence"/>
</dbReference>
<feature type="region of interest" description="Disordered" evidence="1">
    <location>
        <begin position="1"/>
        <end position="22"/>
    </location>
</feature>
<dbReference type="GO" id="GO:0006950">
    <property type="term" value="P:response to stress"/>
    <property type="evidence" value="ECO:0007669"/>
    <property type="project" value="TreeGrafter"/>
</dbReference>
<gene>
    <name evidence="3" type="primary">mexR_1</name>
    <name evidence="3" type="ORF">PIGHUM_00683</name>
</gene>
<dbReference type="SMART" id="SM00347">
    <property type="entry name" value="HTH_MARR"/>
    <property type="match status" value="1"/>
</dbReference>
<reference evidence="3 4" key="1">
    <citation type="submission" date="2018-10" db="EMBL/GenBank/DDBJ databases">
        <authorList>
            <person name="Criscuolo A."/>
        </authorList>
    </citation>
    <scope>NUCLEOTIDE SEQUENCE [LARGE SCALE GENOMIC DNA]</scope>
    <source>
        <strain evidence="3">DnA1</strain>
    </source>
</reference>
<evidence type="ECO:0000313" key="3">
    <source>
        <dbReference type="EMBL" id="VCU68626.1"/>
    </source>
</evidence>
<sequence>MHPKMTLQEAPSGATDNEVPSPAFDPAEQVLWSRPGYLARRLNQIHYAMFFEECSNEITPVQYGILTALSLQPGSDQKTIGRELGLDRTTTADVLKRLERKGYVTRRVDPDDRRSRQSFITDEGLRVMGLLQEGMNRAQQRLISPLNKKDQHTFVRLLAKLVQANNHYGRAAADL</sequence>
<dbReference type="PROSITE" id="PS50995">
    <property type="entry name" value="HTH_MARR_2"/>
    <property type="match status" value="1"/>
</dbReference>
<dbReference type="InterPro" id="IPR036388">
    <property type="entry name" value="WH-like_DNA-bd_sf"/>
</dbReference>
<dbReference type="SUPFAM" id="SSF46785">
    <property type="entry name" value="Winged helix' DNA-binding domain"/>
    <property type="match status" value="1"/>
</dbReference>
<dbReference type="PRINTS" id="PR00598">
    <property type="entry name" value="HTHMARR"/>
</dbReference>
<evidence type="ECO:0000313" key="4">
    <source>
        <dbReference type="Proteomes" id="UP000277294"/>
    </source>
</evidence>
<dbReference type="Gene3D" id="1.10.10.10">
    <property type="entry name" value="Winged helix-like DNA-binding domain superfamily/Winged helix DNA-binding domain"/>
    <property type="match status" value="1"/>
</dbReference>
<dbReference type="EMBL" id="UWPJ01000007">
    <property type="protein sequence ID" value="VCU68626.1"/>
    <property type="molecule type" value="Genomic_DNA"/>
</dbReference>
<keyword evidence="4" id="KW-1185">Reference proteome</keyword>
<dbReference type="PANTHER" id="PTHR33164:SF95">
    <property type="entry name" value="TRANSCRIPTIONAL REGULATOR"/>
    <property type="match status" value="1"/>
</dbReference>
<proteinExistence type="predicted"/>